<dbReference type="Ensembl" id="ENSGEVT00005020122.1">
    <property type="protein sequence ID" value="ENSGEVP00005019149.1"/>
    <property type="gene ID" value="ENSGEVG00005013604.1"/>
</dbReference>
<reference evidence="1" key="2">
    <citation type="submission" date="2025-09" db="UniProtKB">
        <authorList>
            <consortium name="Ensembl"/>
        </authorList>
    </citation>
    <scope>IDENTIFICATION</scope>
</reference>
<evidence type="ECO:0000313" key="2">
    <source>
        <dbReference type="Proteomes" id="UP000694390"/>
    </source>
</evidence>
<keyword evidence="2" id="KW-1185">Reference proteome</keyword>
<dbReference type="AlphaFoldDB" id="A0A8C4WLE1"/>
<dbReference type="Proteomes" id="UP000694390">
    <property type="component" value="Unassembled WGS sequence"/>
</dbReference>
<dbReference type="Gene3D" id="2.60.40.10">
    <property type="entry name" value="Immunoglobulins"/>
    <property type="match status" value="1"/>
</dbReference>
<dbReference type="SUPFAM" id="SSF48726">
    <property type="entry name" value="Immunoglobulin"/>
    <property type="match status" value="1"/>
</dbReference>
<name>A0A8C4WLE1_9SAUR</name>
<sequence>MSGTWRKVSFLANSQVSLVQTIAEVKRPGESLKLPCKFSGSNFTKYWM</sequence>
<protein>
    <submittedName>
        <fullName evidence="1">Uncharacterized protein</fullName>
    </submittedName>
</protein>
<dbReference type="OrthoDB" id="8865476at2759"/>
<proteinExistence type="predicted"/>
<evidence type="ECO:0000313" key="1">
    <source>
        <dbReference type="Ensembl" id="ENSGEVP00005019149.1"/>
    </source>
</evidence>
<accession>A0A8C4WLE1</accession>
<organism evidence="1 2">
    <name type="scientific">Gopherus evgoodei</name>
    <name type="common">Goodes thornscrub tortoise</name>
    <dbReference type="NCBI Taxonomy" id="1825980"/>
    <lineage>
        <taxon>Eukaryota</taxon>
        <taxon>Metazoa</taxon>
        <taxon>Chordata</taxon>
        <taxon>Craniata</taxon>
        <taxon>Vertebrata</taxon>
        <taxon>Euteleostomi</taxon>
        <taxon>Archelosauria</taxon>
        <taxon>Testudinata</taxon>
        <taxon>Testudines</taxon>
        <taxon>Cryptodira</taxon>
        <taxon>Durocryptodira</taxon>
        <taxon>Testudinoidea</taxon>
        <taxon>Testudinidae</taxon>
        <taxon>Gopherus</taxon>
    </lineage>
</organism>
<reference evidence="1" key="1">
    <citation type="submission" date="2025-08" db="UniProtKB">
        <authorList>
            <consortium name="Ensembl"/>
        </authorList>
    </citation>
    <scope>IDENTIFICATION</scope>
</reference>
<dbReference type="InterPro" id="IPR036179">
    <property type="entry name" value="Ig-like_dom_sf"/>
</dbReference>
<dbReference type="InterPro" id="IPR013783">
    <property type="entry name" value="Ig-like_fold"/>
</dbReference>